<evidence type="ECO:0000256" key="1">
    <source>
        <dbReference type="SAM" id="SignalP"/>
    </source>
</evidence>
<dbReference type="EMBL" id="SNXR01000017">
    <property type="protein sequence ID" value="TDP57797.1"/>
    <property type="molecule type" value="Genomic_DNA"/>
</dbReference>
<dbReference type="Proteomes" id="UP000295260">
    <property type="component" value="Unassembled WGS sequence"/>
</dbReference>
<evidence type="ECO:0000313" key="3">
    <source>
        <dbReference type="Proteomes" id="UP000295260"/>
    </source>
</evidence>
<dbReference type="RefSeq" id="WP_133533828.1">
    <property type="nucleotide sequence ID" value="NZ_SNXR01000017.1"/>
</dbReference>
<name>A0A4R6Q717_9FLAO</name>
<protein>
    <submittedName>
        <fullName evidence="2">Gliding motility-associated-like protein</fullName>
    </submittedName>
</protein>
<feature type="signal peptide" evidence="1">
    <location>
        <begin position="1"/>
        <end position="22"/>
    </location>
</feature>
<dbReference type="Pfam" id="PF13585">
    <property type="entry name" value="CHU_C"/>
    <property type="match status" value="1"/>
</dbReference>
<dbReference type="Gene3D" id="2.60.40.10">
    <property type="entry name" value="Immunoglobulins"/>
    <property type="match status" value="2"/>
</dbReference>
<evidence type="ECO:0000313" key="2">
    <source>
        <dbReference type="EMBL" id="TDP57797.1"/>
    </source>
</evidence>
<reference evidence="2 3" key="1">
    <citation type="submission" date="2019-03" db="EMBL/GenBank/DDBJ databases">
        <title>Genomic Encyclopedia of Archaeal and Bacterial Type Strains, Phase II (KMG-II): from individual species to whole genera.</title>
        <authorList>
            <person name="Goeker M."/>
        </authorList>
    </citation>
    <scope>NUCLEOTIDE SEQUENCE [LARGE SCALE GENOMIC DNA]</scope>
    <source>
        <strain evidence="2 3">DSM 25687</strain>
    </source>
</reference>
<keyword evidence="3" id="KW-1185">Reference proteome</keyword>
<organism evidence="2 3">
    <name type="scientific">Flavobacterium dankookense</name>
    <dbReference type="NCBI Taxonomy" id="706186"/>
    <lineage>
        <taxon>Bacteria</taxon>
        <taxon>Pseudomonadati</taxon>
        <taxon>Bacteroidota</taxon>
        <taxon>Flavobacteriia</taxon>
        <taxon>Flavobacteriales</taxon>
        <taxon>Flavobacteriaceae</taxon>
        <taxon>Flavobacterium</taxon>
    </lineage>
</organism>
<dbReference type="OrthoDB" id="601690at2"/>
<accession>A0A4R6Q717</accession>
<feature type="chain" id="PRO_5020653746" evidence="1">
    <location>
        <begin position="23"/>
        <end position="1269"/>
    </location>
</feature>
<proteinExistence type="predicted"/>
<sequence length="1269" mass="137784">MRKLSFIIFILLFVGQSSYSQLADFVLTVTKTDETCTGNGSLTFNVQNTTPNATLLYSVYLLPNVTTPISVLTENVFTGLSAGNYRVVALQSLGNLSNSQQKDIQINSQITPLIYQVSGIPATCFTESSITVSVSQGSPASYEIISGPVIVPPQSSNVFTNLPAGSYNIRVNDSCGDAVVQTFTLLSVPLVANFTISPFETVCSLVNCTTISGTYIIQSTANSTLIYPLSIVFTVFPPNGGTPIIFNQTISSGDATAQVVNLDIPFYHGQLYNYSIKVSNGCGLEVQTNSIQINKSIGLELDQQEVTSCSNGLNLGLCNFVPPFTVEFLSTPSGFNPLIFNSAHPGPFTNSVSYLPTLENRLPNGNYVVKVTDSCGNETQNNITIRSKLPDYKLFFTGDPCNPDDNIQIPNVGPEVTSVIITNAPSELNFSFPYDVSSMISGGYFVMPLTQPGTYTFTGINICGDTFNFEVIVPPFEPPTVIAEATATLGCLNPSGKITLKILGGPVIVSVILEQAPVEYGTVLPQDISEIIEVPNTILQFGTTLPAGDYTFRVTDSCGNVYIVSVTVPVIISELPLVVRFLRGCETGNSSILLISRNGGLNSVIITAAPSGFIPTLPHDVSFNIITSNRNFCMNSLPPGNYTFKTIDVCGFELISNIVIPDYIVQQDNITIQANCGSFNVVMQYVVNENSLHNYWLQKFNSDTNQWEHPLTGQDYVEGSIPNSTNSYPLVNLTTNYNIVSTGVFRIVKRHSIYSNGLLPLTNCIQVIKNFEFNNDLKILSATTFPCANGVNEVVIEAEGFPPLSYSITSKNGSPFIVNNGNSNIFSGLEAAIYNFQVKDLCGNIVNRLFDINSLPEPTITPSDLCDGQVGQLSVQAISFLSYQWWRGSDTATILSTTNVLPFNPFSSVTTPGTYSVRIYSTTSLSCVDKIISYTIPSVINPNAGNDVTKTLCDLTEAIDLFSILEAPFDNNGVWEEITSSGMLNGSIWLPLDLEFGTYIFKYTVTGFCSETDSATVTIIFNEGPTTPILGSNQEICNGETIAINLNDIPNATFNWTGPNDFSSSSQNVLIENSTIENVGTYTVTAMLNGCMKTASIDIGFKSTPNVVIEEKCVNGFYTLKAVAVDGSFDPELVNYSWTGPNSFSSNENPITISNNAIGMYSVTVTNQENCSKGSSFNVLSTSCTIPNVITPNDDGSNESFDLSGFDVLKLEIYNRWGRLVYEQNDYIAQWRGQNMNGGRLPDSTYFYLVFLRSGEIKNGWVFLASNRG</sequence>
<gene>
    <name evidence="2" type="ORF">BC748_2614</name>
</gene>
<dbReference type="InterPro" id="IPR026341">
    <property type="entry name" value="T9SS_type_B"/>
</dbReference>
<keyword evidence="1" id="KW-0732">Signal</keyword>
<dbReference type="AlphaFoldDB" id="A0A4R6Q717"/>
<comment type="caution">
    <text evidence="2">The sequence shown here is derived from an EMBL/GenBank/DDBJ whole genome shotgun (WGS) entry which is preliminary data.</text>
</comment>
<dbReference type="InterPro" id="IPR013783">
    <property type="entry name" value="Ig-like_fold"/>
</dbReference>
<dbReference type="NCBIfam" id="TIGR04131">
    <property type="entry name" value="Bac_Flav_CTERM"/>
    <property type="match status" value="1"/>
</dbReference>